<dbReference type="Gene3D" id="3.10.450.50">
    <property type="match status" value="1"/>
</dbReference>
<evidence type="ECO:0000259" key="7">
    <source>
        <dbReference type="Pfam" id="PF04542"/>
    </source>
</evidence>
<dbReference type="InterPro" id="IPR052704">
    <property type="entry name" value="ECF_Sigma-70_Domain"/>
</dbReference>
<name>A0A5S4FAT0_9ACTN</name>
<reference evidence="9 10" key="1">
    <citation type="submission" date="2019-05" db="EMBL/GenBank/DDBJ databases">
        <title>Draft genome sequence of Nonomuraea zeae DSM 100528.</title>
        <authorList>
            <person name="Saricaoglu S."/>
            <person name="Isik K."/>
        </authorList>
    </citation>
    <scope>NUCLEOTIDE SEQUENCE [LARGE SCALE GENOMIC DNA]</scope>
    <source>
        <strain evidence="9 10">DSM 100528</strain>
    </source>
</reference>
<dbReference type="NCBIfam" id="TIGR02937">
    <property type="entry name" value="sigma70-ECF"/>
    <property type="match status" value="1"/>
</dbReference>
<dbReference type="InterPro" id="IPR007627">
    <property type="entry name" value="RNA_pol_sigma70_r2"/>
</dbReference>
<feature type="domain" description="RNA polymerase sigma-70 region 2" evidence="7">
    <location>
        <begin position="11"/>
        <end position="74"/>
    </location>
</feature>
<evidence type="ECO:0000313" key="10">
    <source>
        <dbReference type="Proteomes" id="UP000306628"/>
    </source>
</evidence>
<dbReference type="GO" id="GO:0003677">
    <property type="term" value="F:DNA binding"/>
    <property type="evidence" value="ECO:0007669"/>
    <property type="project" value="InterPro"/>
</dbReference>
<organism evidence="9 10">
    <name type="scientific">Nonomuraea zeae</name>
    <dbReference type="NCBI Taxonomy" id="1642303"/>
    <lineage>
        <taxon>Bacteria</taxon>
        <taxon>Bacillati</taxon>
        <taxon>Actinomycetota</taxon>
        <taxon>Actinomycetes</taxon>
        <taxon>Streptosporangiales</taxon>
        <taxon>Streptosporangiaceae</taxon>
        <taxon>Nonomuraea</taxon>
    </lineage>
</organism>
<dbReference type="GO" id="GO:0006352">
    <property type="term" value="P:DNA-templated transcription initiation"/>
    <property type="evidence" value="ECO:0007669"/>
    <property type="project" value="InterPro"/>
</dbReference>
<dbReference type="SUPFAM" id="SSF88946">
    <property type="entry name" value="Sigma2 domain of RNA polymerase sigma factors"/>
    <property type="match status" value="1"/>
</dbReference>
<keyword evidence="3" id="KW-0805">Transcription regulation</keyword>
<dbReference type="AlphaFoldDB" id="A0A5S4FAT0"/>
<evidence type="ECO:0000256" key="5">
    <source>
        <dbReference type="ARBA" id="ARBA00023163"/>
    </source>
</evidence>
<keyword evidence="10" id="KW-1185">Reference proteome</keyword>
<dbReference type="Pfam" id="PF04542">
    <property type="entry name" value="Sigma70_r2"/>
    <property type="match status" value="1"/>
</dbReference>
<comment type="similarity">
    <text evidence="1">Belongs to the sigma-70 factor family. ECF subfamily.</text>
</comment>
<evidence type="ECO:0000313" key="9">
    <source>
        <dbReference type="EMBL" id="TMR14243.1"/>
    </source>
</evidence>
<evidence type="ECO:0000256" key="2">
    <source>
        <dbReference type="ARBA" id="ARBA00011344"/>
    </source>
</evidence>
<dbReference type="Proteomes" id="UP000306628">
    <property type="component" value="Unassembled WGS sequence"/>
</dbReference>
<dbReference type="InterPro" id="IPR013324">
    <property type="entry name" value="RNA_pol_sigma_r3/r4-like"/>
</dbReference>
<evidence type="ECO:0000256" key="1">
    <source>
        <dbReference type="ARBA" id="ARBA00010641"/>
    </source>
</evidence>
<dbReference type="SUPFAM" id="SSF54427">
    <property type="entry name" value="NTF2-like"/>
    <property type="match status" value="1"/>
</dbReference>
<dbReference type="InterPro" id="IPR036388">
    <property type="entry name" value="WH-like_DNA-bd_sf"/>
</dbReference>
<dbReference type="Gene3D" id="1.10.10.10">
    <property type="entry name" value="Winged helix-like DNA-binding domain superfamily/Winged helix DNA-binding domain"/>
    <property type="match status" value="1"/>
</dbReference>
<evidence type="ECO:0000256" key="6">
    <source>
        <dbReference type="SAM" id="MobiDB-lite"/>
    </source>
</evidence>
<proteinExistence type="inferred from homology"/>
<dbReference type="Gene3D" id="1.10.1740.10">
    <property type="match status" value="1"/>
</dbReference>
<dbReference type="OrthoDB" id="6689546at2"/>
<dbReference type="InterPro" id="IPR032710">
    <property type="entry name" value="NTF2-like_dom_sf"/>
</dbReference>
<dbReference type="PANTHER" id="PTHR30173:SF43">
    <property type="entry name" value="ECF RNA POLYMERASE SIGMA FACTOR SIGI-RELATED"/>
    <property type="match status" value="1"/>
</dbReference>
<dbReference type="InterPro" id="IPR013325">
    <property type="entry name" value="RNA_pol_sigma_r2"/>
</dbReference>
<accession>A0A5S4FAT0</accession>
<evidence type="ECO:0000259" key="8">
    <source>
        <dbReference type="Pfam" id="PF08281"/>
    </source>
</evidence>
<dbReference type="RefSeq" id="WP_138698178.1">
    <property type="nucleotide sequence ID" value="NZ_JBHSAZ010000026.1"/>
</dbReference>
<dbReference type="InterPro" id="IPR013249">
    <property type="entry name" value="RNA_pol_sigma70_r4_t2"/>
</dbReference>
<dbReference type="SUPFAM" id="SSF88659">
    <property type="entry name" value="Sigma3 and sigma4 domains of RNA polymerase sigma factors"/>
    <property type="match status" value="1"/>
</dbReference>
<keyword evidence="4" id="KW-0731">Sigma factor</keyword>
<evidence type="ECO:0000256" key="4">
    <source>
        <dbReference type="ARBA" id="ARBA00023082"/>
    </source>
</evidence>
<dbReference type="PANTHER" id="PTHR30173">
    <property type="entry name" value="SIGMA 19 FACTOR"/>
    <property type="match status" value="1"/>
</dbReference>
<dbReference type="InterPro" id="IPR014284">
    <property type="entry name" value="RNA_pol_sigma-70_dom"/>
</dbReference>
<sequence>MVEQDWLSERFAEHQDRLRAVAYRMLGSPGEAEDAMQEAWLRVSRADTGQVENPGGWLTTIVARVCLNMLEARRSRREESAGALPPEPADQHASIHPVGEAGPEDEALLADSVGVALTVVLDTLTPAERLAFVLHDVFAVSFGEIGAIMDRSPAAARQLASRARRRVQGAAGASDAARSPRREIVAAFLAASRDGDFNALLELLDPDAVVGEVRGARAVADFFAGRAQAARLALVDGVPAAVWSHRGRPEALFTFAIDDGKITSITIDRDPDRLRDLDIVYLRATGGERR</sequence>
<protein>
    <submittedName>
        <fullName evidence="9">Sigma-70 family RNA polymerase sigma factor</fullName>
    </submittedName>
</protein>
<feature type="domain" description="RNA polymerase sigma factor 70 region 4 type 2" evidence="8">
    <location>
        <begin position="117"/>
        <end position="166"/>
    </location>
</feature>
<gene>
    <name evidence="9" type="ORF">ETD85_57000</name>
</gene>
<dbReference type="EMBL" id="VCKX01000413">
    <property type="protein sequence ID" value="TMR14243.1"/>
    <property type="molecule type" value="Genomic_DNA"/>
</dbReference>
<dbReference type="GO" id="GO:0016987">
    <property type="term" value="F:sigma factor activity"/>
    <property type="evidence" value="ECO:0007669"/>
    <property type="project" value="UniProtKB-KW"/>
</dbReference>
<dbReference type="Pfam" id="PF08281">
    <property type="entry name" value="Sigma70_r4_2"/>
    <property type="match status" value="1"/>
</dbReference>
<keyword evidence="5" id="KW-0804">Transcription</keyword>
<evidence type="ECO:0000256" key="3">
    <source>
        <dbReference type="ARBA" id="ARBA00023015"/>
    </source>
</evidence>
<comment type="caution">
    <text evidence="9">The sequence shown here is derived from an EMBL/GenBank/DDBJ whole genome shotgun (WGS) entry which is preliminary data.</text>
</comment>
<comment type="subunit">
    <text evidence="2">Interacts transiently with the RNA polymerase catalytic core formed by RpoA, RpoB, RpoC and RpoZ (2 alpha, 1 beta, 1 beta' and 1 omega subunit) to form the RNA polymerase holoenzyme that can initiate transcription.</text>
</comment>
<feature type="region of interest" description="Disordered" evidence="6">
    <location>
        <begin position="77"/>
        <end position="100"/>
    </location>
</feature>